<dbReference type="EMBL" id="LT629772">
    <property type="protein sequence ID" value="SDT18661.1"/>
    <property type="molecule type" value="Genomic_DNA"/>
</dbReference>
<evidence type="ECO:0000259" key="6">
    <source>
        <dbReference type="Pfam" id="PF00884"/>
    </source>
</evidence>
<keyword evidence="2" id="KW-0479">Metal-binding</keyword>
<protein>
    <submittedName>
        <fullName evidence="7">Arylsulfatase A</fullName>
    </submittedName>
</protein>
<gene>
    <name evidence="7" type="ORF">SAMN04489812_4489</name>
</gene>
<feature type="domain" description="Sulfatase N-terminal" evidence="6">
    <location>
        <begin position="23"/>
        <end position="383"/>
    </location>
</feature>
<dbReference type="InterPro" id="IPR024607">
    <property type="entry name" value="Sulfatase_CS"/>
</dbReference>
<dbReference type="STRING" id="630515.SAMN04489812_4489"/>
<dbReference type="Pfam" id="PF00884">
    <property type="entry name" value="Sulfatase"/>
    <property type="match status" value="1"/>
</dbReference>
<accession>A0A1H1YB95</accession>
<evidence type="ECO:0000313" key="7">
    <source>
        <dbReference type="EMBL" id="SDT18661.1"/>
    </source>
</evidence>
<reference evidence="7 8" key="1">
    <citation type="submission" date="2016-10" db="EMBL/GenBank/DDBJ databases">
        <authorList>
            <person name="de Groot N.N."/>
        </authorList>
    </citation>
    <scope>NUCLEOTIDE SEQUENCE [LARGE SCALE GENOMIC DNA]</scope>
    <source>
        <strain evidence="7 8">DSM 21800</strain>
    </source>
</reference>
<name>A0A1H1YB95_9ACTN</name>
<comment type="similarity">
    <text evidence="1">Belongs to the sulfatase family.</text>
</comment>
<dbReference type="InterPro" id="IPR017850">
    <property type="entry name" value="Alkaline_phosphatase_core_sf"/>
</dbReference>
<sequence>MSNQPYAPSSRASGSRARKHDRPNVMLICVDQMRGDAMSGAGHPIVKTPHLDEIAGQGTRFARAYSATPTCVPARVALFTGQSPERHGRTGYRDGIPFSEAHPVTLQGVLRDNGYQTQAIGKMHVFPERSRCGFDDVRLHDGFLHFGRRAGGRHLEANDDYLTWLRRQPGMDAHADYFDDGVGCNSMVSIPWTRDEYLHPTNWVVHETLDWLQRRDPTVPFFSYVSFHRPHAPFNPPPWAFDQYVHGPRVEPPRGDWIDDFADFRRDNYHQTVMGRLDPESHHRTTSGYYGLISHIDLQINRLIEGLADHELLDDTMIIFVSDHGDMMGDHDMYRKSVGYEGSAHVPMIIRPAPRFSPDAPKGQVITEVTELRDIMPTVLEAAAVSVPDAVDGASLLPYVSGRRPADWRREIHGEHTHFAQSLQWVTDGKRKYLWASEKGIEQFFDLQADPRELHNLIDDPSRAAEIADWRGRLIDYLDGREEGFVRDGELVVGRPVQTERSDITALIGG</sequence>
<evidence type="ECO:0000256" key="2">
    <source>
        <dbReference type="ARBA" id="ARBA00022723"/>
    </source>
</evidence>
<evidence type="ECO:0000256" key="5">
    <source>
        <dbReference type="SAM" id="MobiDB-lite"/>
    </source>
</evidence>
<evidence type="ECO:0000256" key="4">
    <source>
        <dbReference type="ARBA" id="ARBA00022837"/>
    </source>
</evidence>
<dbReference type="PANTHER" id="PTHR42693:SF53">
    <property type="entry name" value="ENDO-4-O-SULFATASE"/>
    <property type="match status" value="1"/>
</dbReference>
<organism evidence="7 8">
    <name type="scientific">Microlunatus soli</name>
    <dbReference type="NCBI Taxonomy" id="630515"/>
    <lineage>
        <taxon>Bacteria</taxon>
        <taxon>Bacillati</taxon>
        <taxon>Actinomycetota</taxon>
        <taxon>Actinomycetes</taxon>
        <taxon>Propionibacteriales</taxon>
        <taxon>Propionibacteriaceae</taxon>
        <taxon>Microlunatus</taxon>
    </lineage>
</organism>
<dbReference type="NCBIfam" id="NF010322">
    <property type="entry name" value="PRK13759.1"/>
    <property type="match status" value="1"/>
</dbReference>
<evidence type="ECO:0000313" key="8">
    <source>
        <dbReference type="Proteomes" id="UP000199103"/>
    </source>
</evidence>
<keyword evidence="8" id="KW-1185">Reference proteome</keyword>
<keyword evidence="3" id="KW-0378">Hydrolase</keyword>
<feature type="region of interest" description="Disordered" evidence="5">
    <location>
        <begin position="1"/>
        <end position="23"/>
    </location>
</feature>
<dbReference type="GO" id="GO:0004065">
    <property type="term" value="F:arylsulfatase activity"/>
    <property type="evidence" value="ECO:0007669"/>
    <property type="project" value="TreeGrafter"/>
</dbReference>
<dbReference type="PANTHER" id="PTHR42693">
    <property type="entry name" value="ARYLSULFATASE FAMILY MEMBER"/>
    <property type="match status" value="1"/>
</dbReference>
<dbReference type="InterPro" id="IPR050738">
    <property type="entry name" value="Sulfatase"/>
</dbReference>
<proteinExistence type="inferred from homology"/>
<evidence type="ECO:0000256" key="3">
    <source>
        <dbReference type="ARBA" id="ARBA00022801"/>
    </source>
</evidence>
<dbReference type="InterPro" id="IPR000917">
    <property type="entry name" value="Sulfatase_N"/>
</dbReference>
<dbReference type="PROSITE" id="PS00149">
    <property type="entry name" value="SULFATASE_2"/>
    <property type="match status" value="1"/>
</dbReference>
<keyword evidence="4" id="KW-0106">Calcium</keyword>
<dbReference type="AlphaFoldDB" id="A0A1H1YB95"/>
<dbReference type="Gene3D" id="3.40.720.10">
    <property type="entry name" value="Alkaline Phosphatase, subunit A"/>
    <property type="match status" value="1"/>
</dbReference>
<evidence type="ECO:0000256" key="1">
    <source>
        <dbReference type="ARBA" id="ARBA00008779"/>
    </source>
</evidence>
<dbReference type="SUPFAM" id="SSF53649">
    <property type="entry name" value="Alkaline phosphatase-like"/>
    <property type="match status" value="1"/>
</dbReference>
<dbReference type="Proteomes" id="UP000199103">
    <property type="component" value="Chromosome I"/>
</dbReference>
<dbReference type="RefSeq" id="WP_231919984.1">
    <property type="nucleotide sequence ID" value="NZ_LT629772.1"/>
</dbReference>
<dbReference type="GO" id="GO:0046872">
    <property type="term" value="F:metal ion binding"/>
    <property type="evidence" value="ECO:0007669"/>
    <property type="project" value="UniProtKB-KW"/>
</dbReference>